<protein>
    <submittedName>
        <fullName evidence="2">Uncharacterized protein</fullName>
    </submittedName>
</protein>
<reference evidence="2" key="1">
    <citation type="journal article" date="2022" name="bioRxiv">
        <title>Sequencing and chromosome-scale assembly of the giantPleurodeles waltlgenome.</title>
        <authorList>
            <person name="Brown T."/>
            <person name="Elewa A."/>
            <person name="Iarovenko S."/>
            <person name="Subramanian E."/>
            <person name="Araus A.J."/>
            <person name="Petzold A."/>
            <person name="Susuki M."/>
            <person name="Suzuki K.-i.T."/>
            <person name="Hayashi T."/>
            <person name="Toyoda A."/>
            <person name="Oliveira C."/>
            <person name="Osipova E."/>
            <person name="Leigh N.D."/>
            <person name="Simon A."/>
            <person name="Yun M.H."/>
        </authorList>
    </citation>
    <scope>NUCLEOTIDE SEQUENCE</scope>
    <source>
        <strain evidence="2">20211129_DDA</strain>
        <tissue evidence="2">Liver</tissue>
    </source>
</reference>
<organism evidence="2 3">
    <name type="scientific">Pleurodeles waltl</name>
    <name type="common">Iberian ribbed newt</name>
    <dbReference type="NCBI Taxonomy" id="8319"/>
    <lineage>
        <taxon>Eukaryota</taxon>
        <taxon>Metazoa</taxon>
        <taxon>Chordata</taxon>
        <taxon>Craniata</taxon>
        <taxon>Vertebrata</taxon>
        <taxon>Euteleostomi</taxon>
        <taxon>Amphibia</taxon>
        <taxon>Batrachia</taxon>
        <taxon>Caudata</taxon>
        <taxon>Salamandroidea</taxon>
        <taxon>Salamandridae</taxon>
        <taxon>Pleurodelinae</taxon>
        <taxon>Pleurodeles</taxon>
    </lineage>
</organism>
<gene>
    <name evidence="2" type="ORF">NDU88_002385</name>
</gene>
<dbReference type="AlphaFoldDB" id="A0AAV7U9R6"/>
<evidence type="ECO:0000313" key="3">
    <source>
        <dbReference type="Proteomes" id="UP001066276"/>
    </source>
</evidence>
<keyword evidence="3" id="KW-1185">Reference proteome</keyword>
<feature type="region of interest" description="Disordered" evidence="1">
    <location>
        <begin position="86"/>
        <end position="132"/>
    </location>
</feature>
<proteinExistence type="predicted"/>
<sequence>MRASWSLYHGEQTRLEPRSEKDVLGEYRACPPGSILYNLVLPVKRLFHLGVGEEELWIEAIRSIGTLSENRPAVPLGSYKVDMAPKNSRTTREKAEKGDNIITGGRPMSGAQQTRAVKEWSSGGPAGRRSVTGLVKLNSKTGGGISKDVAVMGSVDQIDHRSKNRPQPAITNIFTSAGQEKGNAGPSTQSEDMLMSAVENLELTKL</sequence>
<feature type="compositionally biased region" description="Basic and acidic residues" evidence="1">
    <location>
        <begin position="90"/>
        <end position="99"/>
    </location>
</feature>
<dbReference type="Proteomes" id="UP001066276">
    <property type="component" value="Chromosome 3_1"/>
</dbReference>
<accession>A0AAV7U9R6</accession>
<name>A0AAV7U9R6_PLEWA</name>
<dbReference type="EMBL" id="JANPWB010000005">
    <property type="protein sequence ID" value="KAJ1185593.1"/>
    <property type="molecule type" value="Genomic_DNA"/>
</dbReference>
<evidence type="ECO:0000256" key="1">
    <source>
        <dbReference type="SAM" id="MobiDB-lite"/>
    </source>
</evidence>
<comment type="caution">
    <text evidence="2">The sequence shown here is derived from an EMBL/GenBank/DDBJ whole genome shotgun (WGS) entry which is preliminary data.</text>
</comment>
<evidence type="ECO:0000313" key="2">
    <source>
        <dbReference type="EMBL" id="KAJ1185593.1"/>
    </source>
</evidence>